<gene>
    <name evidence="5" type="ORF">GM676_04665</name>
</gene>
<protein>
    <recommendedName>
        <fullName evidence="4">HTH luxR-type domain-containing protein</fullName>
    </recommendedName>
</protein>
<keyword evidence="1" id="KW-0805">Transcription regulation</keyword>
<sequence>MEQLEVLLMQLYGALRECGGAGYAPYAMSLFQPVLGYDSARMTTVDLRGGGMLVRDALLFREPDNMMLDWSSIAASDLVMQDALANLNHAVTFHAASRYAGAGHAIMRDYAQRYQHRNGTVQIMHDAGTGYHVGVSLYRAADSARYSEAERLAAQRLIPHLAEAIQLSSAMRRQQPGEEAQGRLAIASFDGSLHYCGPAFEALLQLEWPEWRLPHLPRVLVDGLARGAVRRYHGRHAQFNATVVGQRLFVRGRRHFRLEQLAPREREVARLFGGGHSYKEIARRLDVAPATVRNTVQRVYQKLAVGSKAQLANLMSADH</sequence>
<dbReference type="SUPFAM" id="SSF46894">
    <property type="entry name" value="C-terminal effector domain of the bipartite response regulators"/>
    <property type="match status" value="1"/>
</dbReference>
<dbReference type="PANTHER" id="PTHR43214:SF41">
    <property type="entry name" value="NITRATE_NITRITE RESPONSE REGULATOR PROTEIN NARP"/>
    <property type="match status" value="1"/>
</dbReference>
<name>A0A6L6PDU5_9BURK</name>
<keyword evidence="2" id="KW-0238">DNA-binding</keyword>
<dbReference type="PRINTS" id="PR00038">
    <property type="entry name" value="HTHLUXR"/>
</dbReference>
<dbReference type="Gene3D" id="1.10.10.10">
    <property type="entry name" value="Winged helix-like DNA-binding domain superfamily/Winged helix DNA-binding domain"/>
    <property type="match status" value="1"/>
</dbReference>
<dbReference type="InterPro" id="IPR016032">
    <property type="entry name" value="Sig_transdc_resp-reg_C-effctor"/>
</dbReference>
<organism evidence="5 6">
    <name type="scientific">Duganella radicis</name>
    <dbReference type="NCBI Taxonomy" id="551988"/>
    <lineage>
        <taxon>Bacteria</taxon>
        <taxon>Pseudomonadati</taxon>
        <taxon>Pseudomonadota</taxon>
        <taxon>Betaproteobacteria</taxon>
        <taxon>Burkholderiales</taxon>
        <taxon>Oxalobacteraceae</taxon>
        <taxon>Telluria group</taxon>
        <taxon>Duganella</taxon>
    </lineage>
</organism>
<dbReference type="InterPro" id="IPR039420">
    <property type="entry name" value="WalR-like"/>
</dbReference>
<reference evidence="5 6" key="1">
    <citation type="submission" date="2019-11" db="EMBL/GenBank/DDBJ databases">
        <title>Type strains purchased from KCTC, JCM and DSMZ.</title>
        <authorList>
            <person name="Lu H."/>
        </authorList>
    </citation>
    <scope>NUCLEOTIDE SEQUENCE [LARGE SCALE GENOMIC DNA]</scope>
    <source>
        <strain evidence="5 6">KCTC 22382</strain>
    </source>
</reference>
<accession>A0A6L6PDU5</accession>
<dbReference type="InterPro" id="IPR036388">
    <property type="entry name" value="WH-like_DNA-bd_sf"/>
</dbReference>
<dbReference type="AlphaFoldDB" id="A0A6L6PDU5"/>
<keyword evidence="3" id="KW-0804">Transcription</keyword>
<proteinExistence type="predicted"/>
<keyword evidence="6" id="KW-1185">Reference proteome</keyword>
<evidence type="ECO:0000256" key="2">
    <source>
        <dbReference type="ARBA" id="ARBA00023125"/>
    </source>
</evidence>
<evidence type="ECO:0000256" key="1">
    <source>
        <dbReference type="ARBA" id="ARBA00023015"/>
    </source>
</evidence>
<dbReference type="GO" id="GO:0006355">
    <property type="term" value="P:regulation of DNA-templated transcription"/>
    <property type="evidence" value="ECO:0007669"/>
    <property type="project" value="InterPro"/>
</dbReference>
<dbReference type="SMART" id="SM00421">
    <property type="entry name" value="HTH_LUXR"/>
    <property type="match status" value="1"/>
</dbReference>
<comment type="caution">
    <text evidence="5">The sequence shown here is derived from an EMBL/GenBank/DDBJ whole genome shotgun (WGS) entry which is preliminary data.</text>
</comment>
<dbReference type="Proteomes" id="UP000475582">
    <property type="component" value="Unassembled WGS sequence"/>
</dbReference>
<dbReference type="RefSeq" id="WP_155462240.1">
    <property type="nucleotide sequence ID" value="NZ_WNKY01000003.1"/>
</dbReference>
<evidence type="ECO:0000313" key="6">
    <source>
        <dbReference type="Proteomes" id="UP000475582"/>
    </source>
</evidence>
<dbReference type="CDD" id="cd06170">
    <property type="entry name" value="LuxR_C_like"/>
    <property type="match status" value="1"/>
</dbReference>
<dbReference type="PANTHER" id="PTHR43214">
    <property type="entry name" value="TWO-COMPONENT RESPONSE REGULATOR"/>
    <property type="match status" value="1"/>
</dbReference>
<evidence type="ECO:0000259" key="4">
    <source>
        <dbReference type="PROSITE" id="PS50043"/>
    </source>
</evidence>
<dbReference type="InterPro" id="IPR000792">
    <property type="entry name" value="Tscrpt_reg_LuxR_C"/>
</dbReference>
<evidence type="ECO:0000256" key="3">
    <source>
        <dbReference type="ARBA" id="ARBA00023163"/>
    </source>
</evidence>
<dbReference type="PROSITE" id="PS50043">
    <property type="entry name" value="HTH_LUXR_2"/>
    <property type="match status" value="1"/>
</dbReference>
<dbReference type="Pfam" id="PF00196">
    <property type="entry name" value="GerE"/>
    <property type="match status" value="1"/>
</dbReference>
<dbReference type="EMBL" id="WNKY01000003">
    <property type="protein sequence ID" value="MTV36879.1"/>
    <property type="molecule type" value="Genomic_DNA"/>
</dbReference>
<dbReference type="OrthoDB" id="8768171at2"/>
<evidence type="ECO:0000313" key="5">
    <source>
        <dbReference type="EMBL" id="MTV36879.1"/>
    </source>
</evidence>
<feature type="domain" description="HTH luxR-type" evidence="4">
    <location>
        <begin position="254"/>
        <end position="319"/>
    </location>
</feature>
<dbReference type="GO" id="GO:0003677">
    <property type="term" value="F:DNA binding"/>
    <property type="evidence" value="ECO:0007669"/>
    <property type="project" value="UniProtKB-KW"/>
</dbReference>